<gene>
    <name evidence="1" type="ORF">DPMN_074807</name>
</gene>
<reference evidence="1" key="2">
    <citation type="submission" date="2020-11" db="EMBL/GenBank/DDBJ databases">
        <authorList>
            <person name="McCartney M.A."/>
            <person name="Auch B."/>
            <person name="Kono T."/>
            <person name="Mallez S."/>
            <person name="Becker A."/>
            <person name="Gohl D.M."/>
            <person name="Silverstein K.A.T."/>
            <person name="Koren S."/>
            <person name="Bechman K.B."/>
            <person name="Herman A."/>
            <person name="Abrahante J.E."/>
            <person name="Garbe J."/>
        </authorList>
    </citation>
    <scope>NUCLEOTIDE SEQUENCE</scope>
    <source>
        <strain evidence="1">Duluth1</strain>
        <tissue evidence="1">Whole animal</tissue>
    </source>
</reference>
<sequence>MCESACMGLRVRHLAKGGLEREKSCINKAINVPFKLCVFISINWSTRSYFPSPGFDDFPSINGELNKH</sequence>
<keyword evidence="2" id="KW-1185">Reference proteome</keyword>
<proteinExistence type="predicted"/>
<evidence type="ECO:0000313" key="1">
    <source>
        <dbReference type="EMBL" id="KAH3699845.1"/>
    </source>
</evidence>
<reference evidence="1" key="1">
    <citation type="journal article" date="2019" name="bioRxiv">
        <title>The Genome of the Zebra Mussel, Dreissena polymorpha: A Resource for Invasive Species Research.</title>
        <authorList>
            <person name="McCartney M.A."/>
            <person name="Auch B."/>
            <person name="Kono T."/>
            <person name="Mallez S."/>
            <person name="Zhang Y."/>
            <person name="Obille A."/>
            <person name="Becker A."/>
            <person name="Abrahante J.E."/>
            <person name="Garbe J."/>
            <person name="Badalamenti J.P."/>
            <person name="Herman A."/>
            <person name="Mangelson H."/>
            <person name="Liachko I."/>
            <person name="Sullivan S."/>
            <person name="Sone E.D."/>
            <person name="Koren S."/>
            <person name="Silverstein K.A.T."/>
            <person name="Beckman K.B."/>
            <person name="Gohl D.M."/>
        </authorList>
    </citation>
    <scope>NUCLEOTIDE SEQUENCE</scope>
    <source>
        <strain evidence="1">Duluth1</strain>
        <tissue evidence="1">Whole animal</tissue>
    </source>
</reference>
<dbReference type="EMBL" id="JAIWYP010000015">
    <property type="protein sequence ID" value="KAH3699845.1"/>
    <property type="molecule type" value="Genomic_DNA"/>
</dbReference>
<dbReference type="AlphaFoldDB" id="A0A9D3YJ70"/>
<name>A0A9D3YJ70_DREPO</name>
<comment type="caution">
    <text evidence="1">The sequence shown here is derived from an EMBL/GenBank/DDBJ whole genome shotgun (WGS) entry which is preliminary data.</text>
</comment>
<accession>A0A9D3YJ70</accession>
<evidence type="ECO:0000313" key="2">
    <source>
        <dbReference type="Proteomes" id="UP000828390"/>
    </source>
</evidence>
<dbReference type="Proteomes" id="UP000828390">
    <property type="component" value="Unassembled WGS sequence"/>
</dbReference>
<protein>
    <submittedName>
        <fullName evidence="1">Uncharacterized protein</fullName>
    </submittedName>
</protein>
<organism evidence="1 2">
    <name type="scientific">Dreissena polymorpha</name>
    <name type="common">Zebra mussel</name>
    <name type="synonym">Mytilus polymorpha</name>
    <dbReference type="NCBI Taxonomy" id="45954"/>
    <lineage>
        <taxon>Eukaryota</taxon>
        <taxon>Metazoa</taxon>
        <taxon>Spiralia</taxon>
        <taxon>Lophotrochozoa</taxon>
        <taxon>Mollusca</taxon>
        <taxon>Bivalvia</taxon>
        <taxon>Autobranchia</taxon>
        <taxon>Heteroconchia</taxon>
        <taxon>Euheterodonta</taxon>
        <taxon>Imparidentia</taxon>
        <taxon>Neoheterodontei</taxon>
        <taxon>Myida</taxon>
        <taxon>Dreissenoidea</taxon>
        <taxon>Dreissenidae</taxon>
        <taxon>Dreissena</taxon>
    </lineage>
</organism>